<evidence type="ECO:0000256" key="1">
    <source>
        <dbReference type="HAMAP-Rule" id="MF_00715"/>
    </source>
</evidence>
<dbReference type="InterPro" id="IPR007236">
    <property type="entry name" value="SlyX"/>
</dbReference>
<proteinExistence type="inferred from homology"/>
<dbReference type="PANTHER" id="PTHR36508:SF1">
    <property type="entry name" value="PROTEIN SLYX"/>
    <property type="match status" value="1"/>
</dbReference>
<dbReference type="OrthoDB" id="5422806at2"/>
<name>A0A2T5VEY2_9HYPH</name>
<sequence>MPTDLETRIADLETHIAHQEKQIADLDTVVTRQSGEIEHLQRHLRALAGLVAELEEASEVPITKPPHY</sequence>
<comment type="caution">
    <text evidence="2">The sequence shown here is derived from an EMBL/GenBank/DDBJ whole genome shotgun (WGS) entry which is preliminary data.</text>
</comment>
<keyword evidence="3" id="KW-1185">Reference proteome</keyword>
<evidence type="ECO:0000313" key="2">
    <source>
        <dbReference type="EMBL" id="PTW62315.1"/>
    </source>
</evidence>
<accession>A0A2T5VEY2</accession>
<comment type="similarity">
    <text evidence="1">Belongs to the SlyX family.</text>
</comment>
<dbReference type="RefSeq" id="WP_107987903.1">
    <property type="nucleotide sequence ID" value="NZ_QAYG01000001.1"/>
</dbReference>
<dbReference type="Pfam" id="PF04102">
    <property type="entry name" value="SlyX"/>
    <property type="match status" value="1"/>
</dbReference>
<dbReference type="HAMAP" id="MF_00715">
    <property type="entry name" value="SlyX"/>
    <property type="match status" value="1"/>
</dbReference>
<dbReference type="AlphaFoldDB" id="A0A2T5VEY2"/>
<dbReference type="Proteomes" id="UP000244081">
    <property type="component" value="Unassembled WGS sequence"/>
</dbReference>
<evidence type="ECO:0000313" key="3">
    <source>
        <dbReference type="Proteomes" id="UP000244081"/>
    </source>
</evidence>
<dbReference type="Gene3D" id="1.20.5.340">
    <property type="match status" value="1"/>
</dbReference>
<protein>
    <recommendedName>
        <fullName evidence="1">Protein SlyX homolog</fullName>
    </recommendedName>
</protein>
<dbReference type="EMBL" id="QAYG01000001">
    <property type="protein sequence ID" value="PTW62315.1"/>
    <property type="molecule type" value="Genomic_DNA"/>
</dbReference>
<reference evidence="2 3" key="1">
    <citation type="submission" date="2018-04" db="EMBL/GenBank/DDBJ databases">
        <title>Genomic Encyclopedia of Archaeal and Bacterial Type Strains, Phase II (KMG-II): from individual species to whole genera.</title>
        <authorList>
            <person name="Goeker M."/>
        </authorList>
    </citation>
    <scope>NUCLEOTIDE SEQUENCE [LARGE SCALE GENOMIC DNA]</scope>
    <source>
        <strain evidence="2 3">DSM 23382</strain>
    </source>
</reference>
<dbReference type="PANTHER" id="PTHR36508">
    <property type="entry name" value="PROTEIN SLYX"/>
    <property type="match status" value="1"/>
</dbReference>
<organism evidence="2 3">
    <name type="scientific">Breoghania corrubedonensis</name>
    <dbReference type="NCBI Taxonomy" id="665038"/>
    <lineage>
        <taxon>Bacteria</taxon>
        <taxon>Pseudomonadati</taxon>
        <taxon>Pseudomonadota</taxon>
        <taxon>Alphaproteobacteria</taxon>
        <taxon>Hyphomicrobiales</taxon>
        <taxon>Stappiaceae</taxon>
        <taxon>Breoghania</taxon>
    </lineage>
</organism>
<gene>
    <name evidence="1" type="primary">slyX</name>
    <name evidence="2" type="ORF">C8N35_101355</name>
</gene>